<dbReference type="Proteomes" id="UP000000954">
    <property type="component" value="Chromosome"/>
</dbReference>
<dbReference type="Pfam" id="PF13535">
    <property type="entry name" value="ATP-grasp_4"/>
    <property type="match status" value="1"/>
</dbReference>
<dbReference type="GO" id="GO:0016874">
    <property type="term" value="F:ligase activity"/>
    <property type="evidence" value="ECO:0007669"/>
    <property type="project" value="UniProtKB-KW"/>
</dbReference>
<keyword evidence="1" id="KW-0436">Ligase</keyword>
<accession>C7MML0</accession>
<dbReference type="SUPFAM" id="SSF56059">
    <property type="entry name" value="Glutathione synthetase ATP-binding domain-like"/>
    <property type="match status" value="1"/>
</dbReference>
<evidence type="ECO:0000259" key="5">
    <source>
        <dbReference type="PROSITE" id="PS50975"/>
    </source>
</evidence>
<feature type="domain" description="ATP-grasp" evidence="5">
    <location>
        <begin position="88"/>
        <end position="298"/>
    </location>
</feature>
<dbReference type="PANTHER" id="PTHR43585">
    <property type="entry name" value="FUMIPYRROLE BIOSYNTHESIS PROTEIN C"/>
    <property type="match status" value="1"/>
</dbReference>
<dbReference type="EMBL" id="CP001682">
    <property type="protein sequence ID" value="ACU94150.1"/>
    <property type="molecule type" value="Genomic_DNA"/>
</dbReference>
<dbReference type="PANTHER" id="PTHR43585:SF2">
    <property type="entry name" value="ATP-GRASP ENZYME FSQD"/>
    <property type="match status" value="1"/>
</dbReference>
<keyword evidence="2 4" id="KW-0547">Nucleotide-binding</keyword>
<dbReference type="KEGG" id="ccu:Ccur_04270"/>
<evidence type="ECO:0000313" key="6">
    <source>
        <dbReference type="EMBL" id="ACU94150.1"/>
    </source>
</evidence>
<dbReference type="STRING" id="469378.Ccur_04270"/>
<name>C7MML0_CRYCD</name>
<proteinExistence type="predicted"/>
<organism evidence="6 7">
    <name type="scientific">Cryptobacterium curtum (strain ATCC 700683 / DSM 15641 / CCUG 43107 / 12-3)</name>
    <dbReference type="NCBI Taxonomy" id="469378"/>
    <lineage>
        <taxon>Bacteria</taxon>
        <taxon>Bacillati</taxon>
        <taxon>Actinomycetota</taxon>
        <taxon>Coriobacteriia</taxon>
        <taxon>Eggerthellales</taxon>
        <taxon>Eggerthellaceae</taxon>
        <taxon>Cryptobacterium</taxon>
    </lineage>
</organism>
<dbReference type="GO" id="GO:0005524">
    <property type="term" value="F:ATP binding"/>
    <property type="evidence" value="ECO:0007669"/>
    <property type="project" value="UniProtKB-UniRule"/>
</dbReference>
<keyword evidence="7" id="KW-1185">Reference proteome</keyword>
<evidence type="ECO:0000256" key="2">
    <source>
        <dbReference type="ARBA" id="ARBA00022741"/>
    </source>
</evidence>
<evidence type="ECO:0000256" key="4">
    <source>
        <dbReference type="PROSITE-ProRule" id="PRU00409"/>
    </source>
</evidence>
<dbReference type="eggNOG" id="COG0396">
    <property type="taxonomic scope" value="Bacteria"/>
</dbReference>
<evidence type="ECO:0000313" key="7">
    <source>
        <dbReference type="Proteomes" id="UP000000954"/>
    </source>
</evidence>
<gene>
    <name evidence="6" type="ordered locus">Ccur_04270</name>
</gene>
<dbReference type="OrthoDB" id="6964321at2"/>
<dbReference type="GO" id="GO:0046872">
    <property type="term" value="F:metal ion binding"/>
    <property type="evidence" value="ECO:0007669"/>
    <property type="project" value="InterPro"/>
</dbReference>
<dbReference type="Gene3D" id="3.30.470.20">
    <property type="entry name" value="ATP-grasp fold, B domain"/>
    <property type="match status" value="1"/>
</dbReference>
<dbReference type="RefSeq" id="WP_012802838.1">
    <property type="nucleotide sequence ID" value="NC_013170.1"/>
</dbReference>
<dbReference type="InterPro" id="IPR052032">
    <property type="entry name" value="ATP-dep_AA_Ligase"/>
</dbReference>
<evidence type="ECO:0000256" key="3">
    <source>
        <dbReference type="ARBA" id="ARBA00022840"/>
    </source>
</evidence>
<dbReference type="InterPro" id="IPR011761">
    <property type="entry name" value="ATP-grasp"/>
</dbReference>
<reference evidence="6 7" key="1">
    <citation type="journal article" date="2009" name="Stand. Genomic Sci.">
        <title>Complete genome sequence of Cryptobacterium curtum type strain (12-3).</title>
        <authorList>
            <person name="Mavrommatis K."/>
            <person name="Pukall R."/>
            <person name="Rohde C."/>
            <person name="Chen F."/>
            <person name="Sims D."/>
            <person name="Brettin T."/>
            <person name="Kuske C."/>
            <person name="Detter J.C."/>
            <person name="Han C."/>
            <person name="Lapidus A."/>
            <person name="Copeland A."/>
            <person name="Glavina Del Rio T."/>
            <person name="Nolan M."/>
            <person name="Lucas S."/>
            <person name="Tice H."/>
            <person name="Cheng J.F."/>
            <person name="Bruce D."/>
            <person name="Goodwin L."/>
            <person name="Pitluck S."/>
            <person name="Ovchinnikova G."/>
            <person name="Pati A."/>
            <person name="Ivanova N."/>
            <person name="Chen A."/>
            <person name="Palaniappan K."/>
            <person name="Chain P."/>
            <person name="D'haeseleer P."/>
            <person name="Goker M."/>
            <person name="Bristow J."/>
            <person name="Eisen J.A."/>
            <person name="Markowitz V."/>
            <person name="Hugenholtz P."/>
            <person name="Rohde M."/>
            <person name="Klenk H.P."/>
            <person name="Kyrpides N.C."/>
        </authorList>
    </citation>
    <scope>NUCLEOTIDE SEQUENCE [LARGE SCALE GENOMIC DNA]</scope>
    <source>
        <strain evidence="7">ATCC 700683 / DSM 15641 / 12-3</strain>
    </source>
</reference>
<evidence type="ECO:0000256" key="1">
    <source>
        <dbReference type="ARBA" id="ARBA00022598"/>
    </source>
</evidence>
<dbReference type="HOGENOM" id="CLU_061134_0_0_11"/>
<dbReference type="AlphaFoldDB" id="C7MML0"/>
<protein>
    <recommendedName>
        <fullName evidence="5">ATP-grasp domain-containing protein</fullName>
    </recommendedName>
</protein>
<keyword evidence="3 4" id="KW-0067">ATP-binding</keyword>
<dbReference type="PROSITE" id="PS50975">
    <property type="entry name" value="ATP_GRASP"/>
    <property type="match status" value="1"/>
</dbReference>
<sequence length="388" mass="44005">MIIVDDGHVSDRMSTYLAQSKQPVLATDASRAIASAHPGVVLVEEDAAAKRIEEGERLYTMSEGRLSWVLEHVKNPDLHKAIEVFKNKEHMRNVLAPLYPDYFYRACSIEELATMPFPAQAIPLVIKPSVGFLSVGVYTVRDRADWQAALDTIEQQRSQWVSWYDEAVIGSGRFIVESLIEGAEYALDAYFDHQGTPHILNVLRHDFADAADTSDRLYVTGPSIIRETHDEMTEFLTRVNSLTYVHDFPVHVEVRVTDAGQIIPIEFNALRFAGLGGTEISSFAYGFYTFDHYLNDTYPVWDDVLEQLNTDDLFCMSVLNPPVGTSSQAHMDYDALQKRFNHVFALDRFDYAKAGIFGFLFWKTSASDDRERTFLVQSDLAEFITEDE</sequence>